<proteinExistence type="predicted"/>
<feature type="region of interest" description="Disordered" evidence="1">
    <location>
        <begin position="28"/>
        <end position="93"/>
    </location>
</feature>
<dbReference type="Proteomes" id="UP000233551">
    <property type="component" value="Unassembled WGS sequence"/>
</dbReference>
<name>A0A2I0K867_PUNGR</name>
<sequence>MKDDKEDNALGDYAGGYVACAAILGKARGVGSHEDRAEAQKWGRSTMRARNPKVNAGLKPDAGPEPDAGPKPNLALPWRKSEGRRWPAREGWHDSPVMWGRWPGWTASGHSTSCHGEVKTAGGLPVKVDTICLSCGVW</sequence>
<feature type="compositionally biased region" description="Basic and acidic residues" evidence="1">
    <location>
        <begin position="31"/>
        <end position="41"/>
    </location>
</feature>
<protein>
    <submittedName>
        <fullName evidence="2">Uncharacterized protein</fullName>
    </submittedName>
</protein>
<evidence type="ECO:0000313" key="3">
    <source>
        <dbReference type="Proteomes" id="UP000233551"/>
    </source>
</evidence>
<keyword evidence="3" id="KW-1185">Reference proteome</keyword>
<feature type="compositionally biased region" description="Basic and acidic residues" evidence="1">
    <location>
        <begin position="79"/>
        <end position="93"/>
    </location>
</feature>
<gene>
    <name evidence="2" type="ORF">CRG98_015300</name>
</gene>
<dbReference type="EMBL" id="PGOL01000836">
    <property type="protein sequence ID" value="PKI64313.1"/>
    <property type="molecule type" value="Genomic_DNA"/>
</dbReference>
<dbReference type="AlphaFoldDB" id="A0A2I0K867"/>
<evidence type="ECO:0000256" key="1">
    <source>
        <dbReference type="SAM" id="MobiDB-lite"/>
    </source>
</evidence>
<evidence type="ECO:0000313" key="2">
    <source>
        <dbReference type="EMBL" id="PKI64313.1"/>
    </source>
</evidence>
<accession>A0A2I0K867</accession>
<organism evidence="2 3">
    <name type="scientific">Punica granatum</name>
    <name type="common">Pomegranate</name>
    <dbReference type="NCBI Taxonomy" id="22663"/>
    <lineage>
        <taxon>Eukaryota</taxon>
        <taxon>Viridiplantae</taxon>
        <taxon>Streptophyta</taxon>
        <taxon>Embryophyta</taxon>
        <taxon>Tracheophyta</taxon>
        <taxon>Spermatophyta</taxon>
        <taxon>Magnoliopsida</taxon>
        <taxon>eudicotyledons</taxon>
        <taxon>Gunneridae</taxon>
        <taxon>Pentapetalae</taxon>
        <taxon>rosids</taxon>
        <taxon>malvids</taxon>
        <taxon>Myrtales</taxon>
        <taxon>Lythraceae</taxon>
        <taxon>Punica</taxon>
    </lineage>
</organism>
<comment type="caution">
    <text evidence="2">The sequence shown here is derived from an EMBL/GenBank/DDBJ whole genome shotgun (WGS) entry which is preliminary data.</text>
</comment>
<reference evidence="2 3" key="1">
    <citation type="submission" date="2017-11" db="EMBL/GenBank/DDBJ databases">
        <title>De-novo sequencing of pomegranate (Punica granatum L.) genome.</title>
        <authorList>
            <person name="Akparov Z."/>
            <person name="Amiraslanov A."/>
            <person name="Hajiyeva S."/>
            <person name="Abbasov M."/>
            <person name="Kaur K."/>
            <person name="Hamwieh A."/>
            <person name="Solovyev V."/>
            <person name="Salamov A."/>
            <person name="Braich B."/>
            <person name="Kosarev P."/>
            <person name="Mahmoud A."/>
            <person name="Hajiyev E."/>
            <person name="Babayeva S."/>
            <person name="Izzatullayeva V."/>
            <person name="Mammadov A."/>
            <person name="Mammadov A."/>
            <person name="Sharifova S."/>
            <person name="Ojaghi J."/>
            <person name="Eynullazada K."/>
            <person name="Bayramov B."/>
            <person name="Abdulazimova A."/>
            <person name="Shahmuradov I."/>
        </authorList>
    </citation>
    <scope>NUCLEOTIDE SEQUENCE [LARGE SCALE GENOMIC DNA]</scope>
    <source>
        <strain evidence="3">cv. AG2017</strain>
        <tissue evidence="2">Leaf</tissue>
    </source>
</reference>